<evidence type="ECO:0000313" key="3">
    <source>
        <dbReference type="Proteomes" id="UP000287385"/>
    </source>
</evidence>
<evidence type="ECO:0000259" key="1">
    <source>
        <dbReference type="SMART" id="SM00974"/>
    </source>
</evidence>
<sequence length="100" mass="11355">MKKRIANAKHDATYLLADVEVVATYKLFNINRTKLEKIFHRVLAPAQIDLTIQDRFGHPVHPKEWFLVPINIVSQIVDKISDGSIDGFIYDPKTVGLVKA</sequence>
<dbReference type="Pfam" id="PF13455">
    <property type="entry name" value="MUG113"/>
    <property type="match status" value="1"/>
</dbReference>
<dbReference type="Proteomes" id="UP000287385">
    <property type="component" value="Unassembled WGS sequence"/>
</dbReference>
<dbReference type="InterPro" id="IPR018306">
    <property type="entry name" value="Phage_T5_Orf172_DNA-bd"/>
</dbReference>
<feature type="domain" description="Bacteriophage T5 Orf172 DNA-binding" evidence="1">
    <location>
        <begin position="1"/>
        <end position="80"/>
    </location>
</feature>
<proteinExistence type="predicted"/>
<comment type="caution">
    <text evidence="2">The sequence shown here is derived from an EMBL/GenBank/DDBJ whole genome shotgun (WGS) entry which is preliminary data.</text>
</comment>
<dbReference type="SMART" id="SM00974">
    <property type="entry name" value="T5orf172"/>
    <property type="match status" value="1"/>
</dbReference>
<accession>A0A401X9Z3</accession>
<keyword evidence="3" id="KW-1185">Reference proteome</keyword>
<gene>
    <name evidence="2" type="ORF">NBRC3278_3592</name>
</gene>
<protein>
    <recommendedName>
        <fullName evidence="1">Bacteriophage T5 Orf172 DNA-binding domain-containing protein</fullName>
    </recommendedName>
</protein>
<name>A0A401X9Z3_ACEPA</name>
<dbReference type="AlphaFoldDB" id="A0A401X9Z3"/>
<organism evidence="2 3">
    <name type="scientific">Acetobacter pasteurianus NBRC 3278</name>
    <dbReference type="NCBI Taxonomy" id="1226660"/>
    <lineage>
        <taxon>Bacteria</taxon>
        <taxon>Pseudomonadati</taxon>
        <taxon>Pseudomonadota</taxon>
        <taxon>Alphaproteobacteria</taxon>
        <taxon>Acetobacterales</taxon>
        <taxon>Acetobacteraceae</taxon>
        <taxon>Acetobacter</taxon>
    </lineage>
</organism>
<dbReference type="EMBL" id="BDEV01000307">
    <property type="protein sequence ID" value="GCD64499.1"/>
    <property type="molecule type" value="Genomic_DNA"/>
</dbReference>
<evidence type="ECO:0000313" key="2">
    <source>
        <dbReference type="EMBL" id="GCD64499.1"/>
    </source>
</evidence>
<reference evidence="2 3" key="1">
    <citation type="submission" date="2016-06" db="EMBL/GenBank/DDBJ databases">
        <title>Acetobacter pasteurianus NBRC 3278 whole genome sequencing project.</title>
        <authorList>
            <person name="Matsutani M."/>
            <person name="Shiwa Y."/>
            <person name="Okamoto-Kainuma A."/>
            <person name="Ishikawa M."/>
            <person name="Koizumi Y."/>
            <person name="Yoshikawa H."/>
            <person name="Yakushi T."/>
            <person name="Matsushita K."/>
        </authorList>
    </citation>
    <scope>NUCLEOTIDE SEQUENCE [LARGE SCALE GENOMIC DNA]</scope>
    <source>
        <strain evidence="2 3">NBRC 3278</strain>
    </source>
</reference>